<proteinExistence type="predicted"/>
<dbReference type="PANTHER" id="PTHR31252">
    <property type="entry name" value="DUF4419 DOMAIN-CONTAINING PROTEIN"/>
    <property type="match status" value="1"/>
</dbReference>
<dbReference type="InterPro" id="IPR025533">
    <property type="entry name" value="DUF4419"/>
</dbReference>
<dbReference type="Pfam" id="PF14388">
    <property type="entry name" value="DUF4419"/>
    <property type="match status" value="1"/>
</dbReference>
<dbReference type="PANTHER" id="PTHR31252:SF11">
    <property type="entry name" value="DUF4419 DOMAIN-CONTAINING PROTEIN"/>
    <property type="match status" value="1"/>
</dbReference>
<reference evidence="2" key="1">
    <citation type="submission" date="2024-06" db="EMBL/GenBank/DDBJ databases">
        <title>Draft Genome Sequences of Epichloe bromicola Strains Isolated from Elymus ciliaris.</title>
        <authorList>
            <consortium name="Epichloe bromicola genome sequencing consortium"/>
            <person name="Miura A."/>
            <person name="Imano S."/>
            <person name="Ashida A."/>
            <person name="Sato I."/>
            <person name="Chiba S."/>
            <person name="Tanaka A."/>
            <person name="Camagna M."/>
            <person name="Takemoto D."/>
        </authorList>
    </citation>
    <scope>NUCLEOTIDE SEQUENCE [LARGE SCALE GENOMIC DNA]</scope>
    <source>
        <strain evidence="2">DP</strain>
    </source>
</reference>
<dbReference type="Proteomes" id="UP001562357">
    <property type="component" value="Unassembled WGS sequence"/>
</dbReference>
<accession>A0ABQ0CKZ7</accession>
<sequence length="419" mass="46863">MRPTLIYLLGLPTAARCSITIPVSNVEPLPLETSEQVSSAGELFRQSCPEEVANKNPYMARLLLSSYSELDAPDERVLDNVYPSSDSFVRGSIVAWANHQSLVLRPDVVWFEMLAQLNFYMTKNAESIRQLFVNSEGKEQMTVHEITWKSVIAAFGKEIQRRVKTDWLLGWVAPGFSTSTQNDNMTATVLMMGLMQHYFEFSGGIICGIPSVTLLGTRDDWVKLYEKLDRLKEWGAEPTQYANNLKPILSRFVRTWDEPNSPAIKSFWEQIVRAKKRSSCGGPAEYDISGWITGFMHWREDGRLRDAHGTMAGEDDAKLDGVSYTRVGVDKIPVGYAKAPLKMLDYPMPGTNTMAYVLAGNVGIRRTKNGTKGVLAEPLNSWFLYGPVKTNFTTGPEYGNFTDVESLVKPLGMWCPAAA</sequence>
<protein>
    <submittedName>
        <fullName evidence="1">Uncharacterized protein</fullName>
    </submittedName>
</protein>
<comment type="caution">
    <text evidence="1">The sequence shown here is derived from an EMBL/GenBank/DDBJ whole genome shotgun (WGS) entry which is preliminary data.</text>
</comment>
<name>A0ABQ0CKZ7_9HYPO</name>
<keyword evidence="2" id="KW-1185">Reference proteome</keyword>
<evidence type="ECO:0000313" key="1">
    <source>
        <dbReference type="EMBL" id="GAB0134105.1"/>
    </source>
</evidence>
<evidence type="ECO:0000313" key="2">
    <source>
        <dbReference type="Proteomes" id="UP001562357"/>
    </source>
</evidence>
<organism evidence="1 2">
    <name type="scientific">Epichloe bromicola</name>
    <dbReference type="NCBI Taxonomy" id="79588"/>
    <lineage>
        <taxon>Eukaryota</taxon>
        <taxon>Fungi</taxon>
        <taxon>Dikarya</taxon>
        <taxon>Ascomycota</taxon>
        <taxon>Pezizomycotina</taxon>
        <taxon>Sordariomycetes</taxon>
        <taxon>Hypocreomycetidae</taxon>
        <taxon>Hypocreales</taxon>
        <taxon>Clavicipitaceae</taxon>
        <taxon>Epichloe</taxon>
    </lineage>
</organism>
<dbReference type="EMBL" id="BAAFGZ010000067">
    <property type="protein sequence ID" value="GAB0134105.1"/>
    <property type="molecule type" value="Genomic_DNA"/>
</dbReference>
<gene>
    <name evidence="1" type="primary">g2490</name>
    <name evidence="1" type="ORF">EsDP_00002490</name>
</gene>